<dbReference type="AlphaFoldDB" id="A0AAE1I3H2"/>
<name>A0AAE1I3H2_9NEOP</name>
<reference evidence="2" key="1">
    <citation type="submission" date="2021-07" db="EMBL/GenBank/DDBJ databases">
        <authorList>
            <person name="Catto M.A."/>
            <person name="Jacobson A."/>
            <person name="Kennedy G."/>
            <person name="Labadie P."/>
            <person name="Hunt B.G."/>
            <person name="Srinivasan R."/>
        </authorList>
    </citation>
    <scope>NUCLEOTIDE SEQUENCE</scope>
    <source>
        <strain evidence="2">PL_HMW_Pooled</strain>
        <tissue evidence="2">Head</tissue>
    </source>
</reference>
<dbReference type="EMBL" id="JAHWGI010001438">
    <property type="protein sequence ID" value="KAK3932654.1"/>
    <property type="molecule type" value="Genomic_DNA"/>
</dbReference>
<proteinExistence type="predicted"/>
<reference evidence="2" key="2">
    <citation type="journal article" date="2023" name="BMC Genomics">
        <title>Pest status, molecular evolution, and epigenetic factors derived from the genome assembly of Frankliniella fusca, a thysanopteran phytovirus vector.</title>
        <authorList>
            <person name="Catto M.A."/>
            <person name="Labadie P.E."/>
            <person name="Jacobson A.L."/>
            <person name="Kennedy G.G."/>
            <person name="Srinivasan R."/>
            <person name="Hunt B.G."/>
        </authorList>
    </citation>
    <scope>NUCLEOTIDE SEQUENCE</scope>
    <source>
        <strain evidence="2">PL_HMW_Pooled</strain>
    </source>
</reference>
<protein>
    <submittedName>
        <fullName evidence="2">Chitin synthase 3</fullName>
    </submittedName>
</protein>
<accession>A0AAE1I3H2</accession>
<comment type="caution">
    <text evidence="2">The sequence shown here is derived from an EMBL/GenBank/DDBJ whole genome shotgun (WGS) entry which is preliminary data.</text>
</comment>
<feature type="compositionally biased region" description="Basic residues" evidence="1">
    <location>
        <begin position="119"/>
        <end position="130"/>
    </location>
</feature>
<sequence length="486" mass="54495">MVDESDSKWVYVKSLAGAKNQPRPVRSKLVYHWIDENNHEPFDSSKFEKGNNFCMYFGGTAVRHAAYAFADSKEELMAKMLKQKGNITLRAATVPPRRALTPIQGSSLKGIASNVFKTVKQKVNPKRKPKSKPDKSHPDKKRMNDETSDESGEIISKKPKTDLEPLDESGDPPSQASEKDQGTELVQVLDQEGDQEGDQELDLDQDLDQELHALGSGMKNRSTIRSKISTPSTPILGKKCTASNLVFGTGCTVPTPVVSNILASTPARQDELTNLETVESRLKKLKFDVASCVLKLETIGNDISEIKETQRKILGKYPPIYSMYVVMMIQKSSRKCRIANLARAVDRYDETDVPEDQVLIGMVEGELKFLTKTSLCQVEKNNADLKNRILQLGQLYYGEEYFNYSLTGKKSGKTVIHKIEPEHLVGIAKILQCFKWIKAEDTSVERINRVVGKYFSSERSIHNNKKQAEALRDFDLQQTQTGADSE</sequence>
<evidence type="ECO:0000256" key="1">
    <source>
        <dbReference type="SAM" id="MobiDB-lite"/>
    </source>
</evidence>
<evidence type="ECO:0000313" key="2">
    <source>
        <dbReference type="EMBL" id="KAK3932654.1"/>
    </source>
</evidence>
<keyword evidence="3" id="KW-1185">Reference proteome</keyword>
<gene>
    <name evidence="2" type="ORF">KUF71_013728</name>
</gene>
<evidence type="ECO:0000313" key="3">
    <source>
        <dbReference type="Proteomes" id="UP001219518"/>
    </source>
</evidence>
<feature type="compositionally biased region" description="Basic and acidic residues" evidence="1">
    <location>
        <begin position="131"/>
        <end position="145"/>
    </location>
</feature>
<dbReference type="Proteomes" id="UP001219518">
    <property type="component" value="Unassembled WGS sequence"/>
</dbReference>
<feature type="region of interest" description="Disordered" evidence="1">
    <location>
        <begin position="114"/>
        <end position="183"/>
    </location>
</feature>
<organism evidence="2 3">
    <name type="scientific">Frankliniella fusca</name>
    <dbReference type="NCBI Taxonomy" id="407009"/>
    <lineage>
        <taxon>Eukaryota</taxon>
        <taxon>Metazoa</taxon>
        <taxon>Ecdysozoa</taxon>
        <taxon>Arthropoda</taxon>
        <taxon>Hexapoda</taxon>
        <taxon>Insecta</taxon>
        <taxon>Pterygota</taxon>
        <taxon>Neoptera</taxon>
        <taxon>Paraneoptera</taxon>
        <taxon>Thysanoptera</taxon>
        <taxon>Terebrantia</taxon>
        <taxon>Thripoidea</taxon>
        <taxon>Thripidae</taxon>
        <taxon>Frankliniella</taxon>
    </lineage>
</organism>